<dbReference type="Pfam" id="PF22322">
    <property type="entry name" value="DUF6973"/>
    <property type="match status" value="1"/>
</dbReference>
<gene>
    <name evidence="2" type="ORF">JQS30_13860</name>
</gene>
<sequence length="335" mass="35438">MVNLVDTDLAVLQQASHRTLAAHQTLRRDTSSIDAMLASLEDAFEGDAANELKHCRQVLAQEMSTVSERLNLIGKALQTTRDEYAATDAANANNINGQPSLLDSLRGATVSVSGVSDGIGANATNEAAVPAWNDERQTGSSGEVPGVSGDTPQHLIDHPAVHEGERLANGFGSVVAEPVPDGRRYRAEWAALNPIAAAKMFISIEPAVQEVAAEWVGENGQGWQLEDGTAHPDHTGKSNAFRHALLYAAMTADGIDESTSIELGVAHEMDGDTPGEEWGTHDSYSDLVNNKAGAAIGLEHQGKSVEELAPIIAEIVENDGHNPYGTDLDLTSPRG</sequence>
<dbReference type="Proteomes" id="UP000662939">
    <property type="component" value="Chromosome"/>
</dbReference>
<keyword evidence="3" id="KW-1185">Reference proteome</keyword>
<dbReference type="Gene3D" id="1.10.287.1060">
    <property type="entry name" value="ESAT-6-like"/>
    <property type="match status" value="1"/>
</dbReference>
<dbReference type="KEGG" id="nav:JQS30_13860"/>
<accession>A0A895XT75</accession>
<dbReference type="RefSeq" id="WP_213170837.1">
    <property type="nucleotide sequence ID" value="NZ_CP070496.1"/>
</dbReference>
<dbReference type="InterPro" id="IPR054246">
    <property type="entry name" value="DUF6973"/>
</dbReference>
<dbReference type="EMBL" id="CP070496">
    <property type="protein sequence ID" value="QSB04838.1"/>
    <property type="molecule type" value="Genomic_DNA"/>
</dbReference>
<protein>
    <submittedName>
        <fullName evidence="2">WXG100 family type VII secretion target</fullName>
    </submittedName>
</protein>
<name>A0A895XT75_9ACTN</name>
<reference evidence="2" key="1">
    <citation type="submission" date="2021-02" db="EMBL/GenBank/DDBJ databases">
        <title>Natronoglycomyces albus gen. nov., sp. nov, a haloalkaliphilic actinobacterium from a soda solonchak soil.</title>
        <authorList>
            <person name="Sorokin D.Y."/>
            <person name="Khijniak T.V."/>
            <person name="Zakharycheva A.P."/>
            <person name="Boueva O.V."/>
            <person name="Ariskina E.V."/>
            <person name="Hahnke R.L."/>
            <person name="Bunk B."/>
            <person name="Sproer C."/>
            <person name="Schumann P."/>
            <person name="Evtushenko L.I."/>
            <person name="Kublanov I.V."/>
        </authorList>
    </citation>
    <scope>NUCLEOTIDE SEQUENCE</scope>
    <source>
        <strain evidence="2">DSM 106290</strain>
    </source>
</reference>
<dbReference type="AlphaFoldDB" id="A0A895XT75"/>
<evidence type="ECO:0000313" key="3">
    <source>
        <dbReference type="Proteomes" id="UP000662939"/>
    </source>
</evidence>
<dbReference type="InterPro" id="IPR010310">
    <property type="entry name" value="T7SS_ESAT-6-like"/>
</dbReference>
<feature type="domain" description="DUF6973" evidence="1">
    <location>
        <begin position="233"/>
        <end position="314"/>
    </location>
</feature>
<dbReference type="InterPro" id="IPR036689">
    <property type="entry name" value="ESAT-6-like_sf"/>
</dbReference>
<dbReference type="Pfam" id="PF06013">
    <property type="entry name" value="WXG100"/>
    <property type="match status" value="1"/>
</dbReference>
<proteinExistence type="predicted"/>
<evidence type="ECO:0000313" key="2">
    <source>
        <dbReference type="EMBL" id="QSB04838.1"/>
    </source>
</evidence>
<evidence type="ECO:0000259" key="1">
    <source>
        <dbReference type="Pfam" id="PF22322"/>
    </source>
</evidence>
<organism evidence="2 3">
    <name type="scientific">Natronoglycomyces albus</name>
    <dbReference type="NCBI Taxonomy" id="2811108"/>
    <lineage>
        <taxon>Bacteria</taxon>
        <taxon>Bacillati</taxon>
        <taxon>Actinomycetota</taxon>
        <taxon>Actinomycetes</taxon>
        <taxon>Glycomycetales</taxon>
        <taxon>Glycomycetaceae</taxon>
        <taxon>Natronoglycomyces</taxon>
    </lineage>
</organism>
<dbReference type="SUPFAM" id="SSF140453">
    <property type="entry name" value="EsxAB dimer-like"/>
    <property type="match status" value="1"/>
</dbReference>